<dbReference type="InterPro" id="IPR036322">
    <property type="entry name" value="WD40_repeat_dom_sf"/>
</dbReference>
<sequence length="830" mass="91239">MMCADWSPDSSCSDLIAVGLTTGKTLLVRMHEHMPLESPYPSSESTPTVAYRPALGRSQLRHSTSNGQQYPTLAVKMSRPCNVVSFSKTHPHLLAAGLDKVRNDPCLLVWDVSQAIDNYSGSPSGVQTPTTNFPTRPDLRTSNAAGWKTTDGRYVESNLTDSLYLGNPETYREQKPIQQYGSSEAIASCAWSIHAGSPLLIAGMGNKYLRVYDIRVDANVNPLQFSTKAVYGAMVDPFHPYRLASYTEEGVIKVWDIQGGVKNNLSRLQFSPLRSGLLASLSKDSTYIHTWDIQETSTLRVGVNYSRSTPTMTTTSTTLRPSSRASASGSSLQTLTSGADEISLPVLWKSRKTAPSSKVLSSFAFIPRCRGNRSAGAPSHGILAMHKDGQFENIKLQEACKISWQAAGEIMLAGGNNLCTLAISGEEGLKKKLPKLRFDALGIASHASAASDEKGTTARDTVESDGVRITVDQELSKELAKDISVIMRSRCSKNVEITKDDRRLQELWSWMERAEQMSKDSVLIKNIDYSFQGVYGIWMGPGSQGRKSSPASTPRTSNAPSPHSRHSQSSRSSKALIKEASPQSPAADEDDTNKANNSLSMVQSSKTAQRNLALAVCGFGFTATQLEEELVRLEARGEYDKAAGWALFCGIPERAIRALGSARGSRGTDDQQRKLMSAVLAGYQPNSTNVNPMWQELCLSLSKDMLDRPYLRAIFAYIASNDWYKILNEADLPLRERMAVALRVLNDEEMTTFLNATVEQLIREGNIEGVVVTGLTSRGVDLLEQALNRYGDVQTASLVMSFVVPRRFQDKRVETWVEKLVSYKIINHKN</sequence>
<feature type="region of interest" description="Disordered" evidence="1">
    <location>
        <begin position="542"/>
        <end position="602"/>
    </location>
</feature>
<dbReference type="GO" id="GO:0005737">
    <property type="term" value="C:cytoplasm"/>
    <property type="evidence" value="ECO:0007669"/>
    <property type="project" value="TreeGrafter"/>
</dbReference>
<evidence type="ECO:0000259" key="2">
    <source>
        <dbReference type="Pfam" id="PF21719"/>
    </source>
</evidence>
<keyword evidence="4" id="KW-1185">Reference proteome</keyword>
<evidence type="ECO:0000256" key="1">
    <source>
        <dbReference type="SAM" id="MobiDB-lite"/>
    </source>
</evidence>
<dbReference type="PANTHER" id="PTHR16453">
    <property type="entry name" value="WD40 DOMAIN-CONTAINING PROTEIN MIO FAMILY MEMBER"/>
    <property type="match status" value="1"/>
</dbReference>
<dbReference type="OrthoDB" id="341486at2759"/>
<dbReference type="AlphaFoldDB" id="A0A8H7BIE0"/>
<feature type="domain" description="MIOS-like alpha-solenoid" evidence="2">
    <location>
        <begin position="489"/>
        <end position="742"/>
    </location>
</feature>
<dbReference type="EMBL" id="JABAYA010000121">
    <property type="protein sequence ID" value="KAF7724390.1"/>
    <property type="molecule type" value="Genomic_DNA"/>
</dbReference>
<dbReference type="SUPFAM" id="SSF50978">
    <property type="entry name" value="WD40 repeat-like"/>
    <property type="match status" value="1"/>
</dbReference>
<dbReference type="InterPro" id="IPR001680">
    <property type="entry name" value="WD40_rpt"/>
</dbReference>
<gene>
    <name evidence="3" type="ORF">EC973_001115</name>
</gene>
<dbReference type="Pfam" id="PF21720">
    <property type="entry name" value="MIOS_WD40"/>
    <property type="match status" value="1"/>
</dbReference>
<comment type="caution">
    <text evidence="3">The sequence shown here is derived from an EMBL/GenBank/DDBJ whole genome shotgun (WGS) entry which is preliminary data.</text>
</comment>
<dbReference type="Gene3D" id="2.130.10.10">
    <property type="entry name" value="YVTN repeat-like/Quinoprotein amine dehydrogenase"/>
    <property type="match status" value="1"/>
</dbReference>
<dbReference type="InterPro" id="IPR049092">
    <property type="entry name" value="MIOS_a-sol"/>
</dbReference>
<dbReference type="InterPro" id="IPR037593">
    <property type="entry name" value="MIOS/Sea4"/>
</dbReference>
<name>A0A8H7BIE0_9FUNG</name>
<dbReference type="PANTHER" id="PTHR16453:SF9">
    <property type="entry name" value="GATOR COMPLEX PROTEIN MIOS"/>
    <property type="match status" value="1"/>
</dbReference>
<dbReference type="Proteomes" id="UP000605846">
    <property type="component" value="Unassembled WGS sequence"/>
</dbReference>
<evidence type="ECO:0000313" key="3">
    <source>
        <dbReference type="EMBL" id="KAF7724390.1"/>
    </source>
</evidence>
<evidence type="ECO:0000313" key="4">
    <source>
        <dbReference type="Proteomes" id="UP000605846"/>
    </source>
</evidence>
<feature type="region of interest" description="Disordered" evidence="1">
    <location>
        <begin position="310"/>
        <end position="331"/>
    </location>
</feature>
<organism evidence="3 4">
    <name type="scientific">Apophysomyces ossiformis</name>
    <dbReference type="NCBI Taxonomy" id="679940"/>
    <lineage>
        <taxon>Eukaryota</taxon>
        <taxon>Fungi</taxon>
        <taxon>Fungi incertae sedis</taxon>
        <taxon>Mucoromycota</taxon>
        <taxon>Mucoromycotina</taxon>
        <taxon>Mucoromycetes</taxon>
        <taxon>Mucorales</taxon>
        <taxon>Mucorineae</taxon>
        <taxon>Mucoraceae</taxon>
        <taxon>Apophysomyces</taxon>
    </lineage>
</organism>
<proteinExistence type="predicted"/>
<dbReference type="Pfam" id="PF21719">
    <property type="entry name" value="MIOS_a-sol"/>
    <property type="match status" value="1"/>
</dbReference>
<feature type="compositionally biased region" description="Polar residues" evidence="1">
    <location>
        <begin position="545"/>
        <end position="559"/>
    </location>
</feature>
<accession>A0A8H7BIE0</accession>
<protein>
    <recommendedName>
        <fullName evidence="2">MIOS-like alpha-solenoid domain-containing protein</fullName>
    </recommendedName>
</protein>
<dbReference type="GO" id="GO:1904263">
    <property type="term" value="P:positive regulation of TORC1 signaling"/>
    <property type="evidence" value="ECO:0007669"/>
    <property type="project" value="TreeGrafter"/>
</dbReference>
<dbReference type="SMART" id="SM00320">
    <property type="entry name" value="WD40"/>
    <property type="match status" value="4"/>
</dbReference>
<feature type="region of interest" description="Disordered" evidence="1">
    <location>
        <begin position="121"/>
        <end position="145"/>
    </location>
</feature>
<dbReference type="InterPro" id="IPR015943">
    <property type="entry name" value="WD40/YVTN_repeat-like_dom_sf"/>
</dbReference>
<feature type="compositionally biased region" description="Polar residues" evidence="1">
    <location>
        <begin position="121"/>
        <end position="144"/>
    </location>
</feature>
<reference evidence="3" key="1">
    <citation type="submission" date="2020-01" db="EMBL/GenBank/DDBJ databases">
        <title>Genome Sequencing of Three Apophysomyces-Like Fungal Strains Confirms a Novel Fungal Genus in the Mucoromycota with divergent Burkholderia-like Endosymbiotic Bacteria.</title>
        <authorList>
            <person name="Stajich J.E."/>
            <person name="Macias A.M."/>
            <person name="Carter-House D."/>
            <person name="Lovett B."/>
            <person name="Kasson L.R."/>
            <person name="Berry K."/>
            <person name="Grigoriev I."/>
            <person name="Chang Y."/>
            <person name="Spatafora J."/>
            <person name="Kasson M.T."/>
        </authorList>
    </citation>
    <scope>NUCLEOTIDE SEQUENCE</scope>
    <source>
        <strain evidence="3">NRRL A-21654</strain>
    </source>
</reference>